<organism evidence="11 12">
    <name type="scientific">Cronobacter muytjensii</name>
    <dbReference type="NCBI Taxonomy" id="413501"/>
    <lineage>
        <taxon>Bacteria</taxon>
        <taxon>Pseudomonadati</taxon>
        <taxon>Pseudomonadota</taxon>
        <taxon>Gammaproteobacteria</taxon>
        <taxon>Enterobacterales</taxon>
        <taxon>Enterobacteriaceae</taxon>
        <taxon>Cronobacter</taxon>
    </lineage>
</organism>
<evidence type="ECO:0000313" key="10">
    <source>
        <dbReference type="EMBL" id="KAB0872723.1"/>
    </source>
</evidence>
<comment type="caution">
    <text evidence="11">The sequence shown here is derived from an EMBL/GenBank/DDBJ whole genome shotgun (WGS) entry which is preliminary data.</text>
</comment>
<dbReference type="SUPFAM" id="SSF49584">
    <property type="entry name" value="Periplasmic chaperone C-domain"/>
    <property type="match status" value="1"/>
</dbReference>
<evidence type="ECO:0000256" key="3">
    <source>
        <dbReference type="ARBA" id="ARBA00022558"/>
    </source>
</evidence>
<dbReference type="Pfam" id="PF02753">
    <property type="entry name" value="PapD_C"/>
    <property type="match status" value="1"/>
</dbReference>
<feature type="domain" description="Pili assembly chaperone N-terminal" evidence="8">
    <location>
        <begin position="28"/>
        <end position="143"/>
    </location>
</feature>
<evidence type="ECO:0000256" key="2">
    <source>
        <dbReference type="ARBA" id="ARBA00007399"/>
    </source>
</evidence>
<reference evidence="11 12" key="1">
    <citation type="submission" date="2016-12" db="EMBL/GenBank/DDBJ databases">
        <title>Analysis of the Molecular Diversity Among Cronobacter Species Isolated from Filth Flies Using a Pan Genomic DNA Microarray.</title>
        <authorList>
            <person name="Pava-Ripoll M."/>
            <person name="Tall B."/>
            <person name="Farber J."/>
            <person name="Fanning S."/>
            <person name="Lehner A."/>
            <person name="Stephan R."/>
            <person name="Pagotto F."/>
            <person name="Iverson C."/>
            <person name="Ziobro G."/>
            <person name="Miller A."/>
            <person name="Pearson R."/>
            <person name="Yan Q."/>
            <person name="Kim M."/>
            <person name="Jeong S."/>
            <person name="Park J."/>
            <person name="Jun S."/>
            <person name="Choi H."/>
            <person name="Chung T."/>
            <person name="Yoo Y."/>
            <person name="Park E."/>
            <person name="Hwang S."/>
            <person name="Lee B."/>
            <person name="Sathyamoorthy V."/>
            <person name="Carter L."/>
            <person name="Mammel M."/>
            <person name="Jackson S."/>
            <person name="Kothary M."/>
            <person name="Patel I."/>
            <person name="Grim C."/>
            <person name="Gopinath G."/>
            <person name="Gangiredla J."/>
            <person name="Chase H."/>
        </authorList>
    </citation>
    <scope>NUCLEOTIDE SEQUENCE [LARGE SCALE GENOMIC DNA]</scope>
    <source>
        <strain evidence="11 12">MOD1-Md1s</strain>
    </source>
</reference>
<dbReference type="InterPro" id="IPR001829">
    <property type="entry name" value="Pili_assmbl_chaperone_bac"/>
</dbReference>
<sequence>MRTMRKSVLKTILFFIMLFNLHSALAGGIVVGGTRVIYEGNKKEASLSVKNNSGTSPFLLQSWIDTGDGKTRGPFMVTPPLFRIEPNEDHELRIAKTGNLPEDRESLFYLNIRAIPPSSPDAVNTLKLVVKTRIKLFYRPQGLINDAATAYKQLAFHLADGQLVAENPTPFYVVFDSLTVGATRIQRADMLAPFASQRFDLPAMETGRGVSWRVINDYGGVTKPETRAL</sequence>
<dbReference type="EMBL" id="MSAE01000055">
    <property type="protein sequence ID" value="PUX08284.1"/>
    <property type="molecule type" value="Genomic_DNA"/>
</dbReference>
<evidence type="ECO:0000313" key="13">
    <source>
        <dbReference type="Proteomes" id="UP000469927"/>
    </source>
</evidence>
<dbReference type="Proteomes" id="UP000244378">
    <property type="component" value="Unassembled WGS sequence"/>
</dbReference>
<dbReference type="OrthoDB" id="9131059at2"/>
<keyword evidence="3" id="KW-1029">Fimbrium biogenesis</keyword>
<name>A0A2T7AJ97_9ENTR</name>
<feature type="domain" description="Pili assembly chaperone C-terminal" evidence="9">
    <location>
        <begin position="166"/>
        <end position="222"/>
    </location>
</feature>
<keyword evidence="13" id="KW-1185">Reference proteome</keyword>
<protein>
    <submittedName>
        <fullName evidence="11">Molecular chaperone</fullName>
    </submittedName>
</protein>
<dbReference type="PRINTS" id="PR00969">
    <property type="entry name" value="CHAPERONPILI"/>
</dbReference>
<dbReference type="PANTHER" id="PTHR30251:SF11">
    <property type="entry name" value="CHAPERONE PROTEIN FIMC-RELATED"/>
    <property type="match status" value="1"/>
</dbReference>
<keyword evidence="6 7" id="KW-0143">Chaperone</keyword>
<dbReference type="AlphaFoldDB" id="A0A2T7AJ97"/>
<dbReference type="InterPro" id="IPR036316">
    <property type="entry name" value="Pili_assmbl_chap_C_dom_sf"/>
</dbReference>
<reference evidence="10 13" key="2">
    <citation type="submission" date="2019-08" db="EMBL/GenBank/DDBJ databases">
        <title>Prevalence, distribution, and phylogeny of type two toxin-antitoxin genes possessed by Cronobacter species where C. sakazakii homologs follow sequence type lineages.</title>
        <authorList>
            <person name="Finkelstein S."/>
            <person name="Negrete F."/>
            <person name="Jang H."/>
            <person name="Gopinath G.R."/>
            <person name="Tall B.D."/>
        </authorList>
    </citation>
    <scope>NUCLEOTIDE SEQUENCE [LARGE SCALE GENOMIC DNA]</scope>
    <source>
        <strain evidence="10 13">MOD1_GK1257</strain>
    </source>
</reference>
<dbReference type="Pfam" id="PF00345">
    <property type="entry name" value="PapD_N"/>
    <property type="match status" value="1"/>
</dbReference>
<dbReference type="FunFam" id="2.60.40.10:FF:000458">
    <property type="entry name" value="Molecular chaperone FimC"/>
    <property type="match status" value="1"/>
</dbReference>
<dbReference type="InterPro" id="IPR016147">
    <property type="entry name" value="Pili_assmbl_chaperone_N"/>
</dbReference>
<dbReference type="EMBL" id="WAGD01000078">
    <property type="protein sequence ID" value="KAB0872723.1"/>
    <property type="molecule type" value="Genomic_DNA"/>
</dbReference>
<dbReference type="SUPFAM" id="SSF49354">
    <property type="entry name" value="PapD-like"/>
    <property type="match status" value="1"/>
</dbReference>
<dbReference type="RefSeq" id="WP_075194117.1">
    <property type="nucleotide sequence ID" value="NZ_JADKNN010000004.1"/>
</dbReference>
<proteinExistence type="inferred from homology"/>
<dbReference type="GO" id="GO:0030288">
    <property type="term" value="C:outer membrane-bounded periplasmic space"/>
    <property type="evidence" value="ECO:0007669"/>
    <property type="project" value="InterPro"/>
</dbReference>
<dbReference type="InterPro" id="IPR018046">
    <property type="entry name" value="Pili_assmbl_chaperone_CS"/>
</dbReference>
<dbReference type="PANTHER" id="PTHR30251">
    <property type="entry name" value="PILUS ASSEMBLY CHAPERONE"/>
    <property type="match status" value="1"/>
</dbReference>
<dbReference type="InterPro" id="IPR050643">
    <property type="entry name" value="Periplasmic_pilus_chap"/>
</dbReference>
<evidence type="ECO:0000256" key="7">
    <source>
        <dbReference type="RuleBase" id="RU003918"/>
    </source>
</evidence>
<evidence type="ECO:0000256" key="4">
    <source>
        <dbReference type="ARBA" id="ARBA00022729"/>
    </source>
</evidence>
<dbReference type="InterPro" id="IPR008962">
    <property type="entry name" value="PapD-like_sf"/>
</dbReference>
<evidence type="ECO:0000256" key="5">
    <source>
        <dbReference type="ARBA" id="ARBA00022764"/>
    </source>
</evidence>
<evidence type="ECO:0000256" key="1">
    <source>
        <dbReference type="ARBA" id="ARBA00004418"/>
    </source>
</evidence>
<dbReference type="GO" id="GO:0071555">
    <property type="term" value="P:cell wall organization"/>
    <property type="evidence" value="ECO:0007669"/>
    <property type="project" value="InterPro"/>
</dbReference>
<dbReference type="InterPro" id="IPR016148">
    <property type="entry name" value="Pili_assmbl_chaperone_C"/>
</dbReference>
<dbReference type="Proteomes" id="UP000469927">
    <property type="component" value="Unassembled WGS sequence"/>
</dbReference>
<evidence type="ECO:0000313" key="12">
    <source>
        <dbReference type="Proteomes" id="UP000244378"/>
    </source>
</evidence>
<dbReference type="Gene3D" id="2.60.40.10">
    <property type="entry name" value="Immunoglobulins"/>
    <property type="match status" value="2"/>
</dbReference>
<evidence type="ECO:0000256" key="6">
    <source>
        <dbReference type="ARBA" id="ARBA00023186"/>
    </source>
</evidence>
<keyword evidence="5" id="KW-0574">Periplasm</keyword>
<evidence type="ECO:0000313" key="11">
    <source>
        <dbReference type="EMBL" id="PUX08284.1"/>
    </source>
</evidence>
<evidence type="ECO:0000259" key="9">
    <source>
        <dbReference type="Pfam" id="PF02753"/>
    </source>
</evidence>
<evidence type="ECO:0000259" key="8">
    <source>
        <dbReference type="Pfam" id="PF00345"/>
    </source>
</evidence>
<dbReference type="InterPro" id="IPR013783">
    <property type="entry name" value="Ig-like_fold"/>
</dbReference>
<comment type="similarity">
    <text evidence="2 7">Belongs to the periplasmic pilus chaperone family.</text>
</comment>
<comment type="subcellular location">
    <subcellularLocation>
        <location evidence="1 7">Periplasm</location>
    </subcellularLocation>
</comment>
<accession>A0A2T7AJ97</accession>
<dbReference type="PROSITE" id="PS00635">
    <property type="entry name" value="PILI_CHAPERONE"/>
    <property type="match status" value="1"/>
</dbReference>
<gene>
    <name evidence="11" type="ORF">AUN14_20340</name>
    <name evidence="10" type="ORF">FZI19_19915</name>
</gene>
<keyword evidence="4" id="KW-0732">Signal</keyword>